<evidence type="ECO:0000256" key="5">
    <source>
        <dbReference type="ARBA" id="ARBA00023159"/>
    </source>
</evidence>
<feature type="region of interest" description="Disordered" evidence="10">
    <location>
        <begin position="203"/>
        <end position="250"/>
    </location>
</feature>
<keyword evidence="6 9" id="KW-0804">Transcription</keyword>
<reference evidence="12" key="1">
    <citation type="submission" date="2025-08" db="UniProtKB">
        <authorList>
            <consortium name="RefSeq"/>
        </authorList>
    </citation>
    <scope>IDENTIFICATION</scope>
    <source>
        <tissue evidence="12">Whole Larva</tissue>
    </source>
</reference>
<evidence type="ECO:0000256" key="7">
    <source>
        <dbReference type="ARBA" id="ARBA00023242"/>
    </source>
</evidence>
<feature type="compositionally biased region" description="Basic and acidic residues" evidence="10">
    <location>
        <begin position="164"/>
        <end position="183"/>
    </location>
</feature>
<dbReference type="Proteomes" id="UP000695000">
    <property type="component" value="Unplaced"/>
</dbReference>
<evidence type="ECO:0000313" key="11">
    <source>
        <dbReference type="Proteomes" id="UP000695000"/>
    </source>
</evidence>
<protein>
    <recommendedName>
        <fullName evidence="3 9">Mediator of RNA polymerase II transcription subunit 6</fullName>
    </recommendedName>
    <alternativeName>
        <fullName evidence="8 9">Mediator complex subunit 6</fullName>
    </alternativeName>
</protein>
<keyword evidence="5 9" id="KW-0010">Activator</keyword>
<proteinExistence type="inferred from homology"/>
<dbReference type="InterPro" id="IPR038566">
    <property type="entry name" value="Mediator_Med6_sf"/>
</dbReference>
<feature type="region of interest" description="Disordered" evidence="10">
    <location>
        <begin position="161"/>
        <end position="188"/>
    </location>
</feature>
<gene>
    <name evidence="12" type="primary">LOC108569611</name>
</gene>
<evidence type="ECO:0000256" key="4">
    <source>
        <dbReference type="ARBA" id="ARBA00023015"/>
    </source>
</evidence>
<keyword evidence="4 9" id="KW-0805">Transcription regulation</keyword>
<dbReference type="PANTHER" id="PTHR13104">
    <property type="entry name" value="MED-6-RELATED"/>
    <property type="match status" value="1"/>
</dbReference>
<dbReference type="Gene3D" id="3.10.450.580">
    <property type="entry name" value="Mediator complex, subunit Med6"/>
    <property type="match status" value="1"/>
</dbReference>
<dbReference type="InterPro" id="IPR007018">
    <property type="entry name" value="Mediator_Med6"/>
</dbReference>
<sequence>MDKSYPDFSMMPNRIGLANFADNPLSLSWHDSAWIPVLSMDNVMDYFSERSNPFFDRTCNNEIVKMQRLSPDQLNNMTGLEYVLLHVQAPILYVIRKQHRHSPTQATPIADYYIIAGTIYQAPDVASVLNSRMLSCVHHLQASFDEASSFSRYHPSKGYSWDFKSQRGADKAKPKEEKPREETSSLFQRQRVDMLLGDLIKKFPLPTQPLPKAPQTVPTKNEPENGASDDKTEIKQEKIKPPPEKKPRLN</sequence>
<comment type="function">
    <text evidence="9">Component of the Mediator complex, a coactivator involved in the regulated transcription of nearly all RNA polymerase II-dependent genes. Mediator functions as a bridge to convey information from gene-specific regulatory proteins to the basal RNA polymerase II transcription machinery. Mediator is recruited to promoters by direct interactions with regulatory proteins and serves as a scaffold for the assembly of a functional preinitiation complex with RNA polymerase II and the general transcription factors.</text>
</comment>
<dbReference type="RefSeq" id="XP_017786717.1">
    <property type="nucleotide sequence ID" value="XM_017931228.1"/>
</dbReference>
<comment type="subcellular location">
    <subcellularLocation>
        <location evidence="1 9">Nucleus</location>
    </subcellularLocation>
</comment>
<evidence type="ECO:0000256" key="9">
    <source>
        <dbReference type="PIRNR" id="PIRNR023869"/>
    </source>
</evidence>
<keyword evidence="7 9" id="KW-0539">Nucleus</keyword>
<evidence type="ECO:0000313" key="12">
    <source>
        <dbReference type="RefSeq" id="XP_017786717.1"/>
    </source>
</evidence>
<dbReference type="InterPro" id="IPR016820">
    <property type="entry name" value="Mediator_Med6_met/pln"/>
</dbReference>
<evidence type="ECO:0000256" key="6">
    <source>
        <dbReference type="ARBA" id="ARBA00023163"/>
    </source>
</evidence>
<evidence type="ECO:0000256" key="1">
    <source>
        <dbReference type="ARBA" id="ARBA00004123"/>
    </source>
</evidence>
<dbReference type="Pfam" id="PF04934">
    <property type="entry name" value="Med6"/>
    <property type="match status" value="1"/>
</dbReference>
<evidence type="ECO:0000256" key="8">
    <source>
        <dbReference type="ARBA" id="ARBA00031259"/>
    </source>
</evidence>
<comment type="subunit">
    <text evidence="9">Component of the Mediator complex.</text>
</comment>
<name>A0ABM1NIR7_NICVS</name>
<evidence type="ECO:0000256" key="10">
    <source>
        <dbReference type="SAM" id="MobiDB-lite"/>
    </source>
</evidence>
<evidence type="ECO:0000256" key="3">
    <source>
        <dbReference type="ARBA" id="ARBA00020634"/>
    </source>
</evidence>
<comment type="similarity">
    <text evidence="2 9">Belongs to the Mediator complex subunit 6 family.</text>
</comment>
<dbReference type="PIRSF" id="PIRSF023869">
    <property type="entry name" value="Mediator_MED6_meta/pln"/>
    <property type="match status" value="1"/>
</dbReference>
<keyword evidence="11" id="KW-1185">Reference proteome</keyword>
<dbReference type="GeneID" id="108569611"/>
<accession>A0ABM1NIR7</accession>
<organism evidence="11 12">
    <name type="scientific">Nicrophorus vespilloides</name>
    <name type="common">Boreal carrion beetle</name>
    <dbReference type="NCBI Taxonomy" id="110193"/>
    <lineage>
        <taxon>Eukaryota</taxon>
        <taxon>Metazoa</taxon>
        <taxon>Ecdysozoa</taxon>
        <taxon>Arthropoda</taxon>
        <taxon>Hexapoda</taxon>
        <taxon>Insecta</taxon>
        <taxon>Pterygota</taxon>
        <taxon>Neoptera</taxon>
        <taxon>Endopterygota</taxon>
        <taxon>Coleoptera</taxon>
        <taxon>Polyphaga</taxon>
        <taxon>Staphyliniformia</taxon>
        <taxon>Silphidae</taxon>
        <taxon>Nicrophorinae</taxon>
        <taxon>Nicrophorus</taxon>
    </lineage>
</organism>
<evidence type="ECO:0000256" key="2">
    <source>
        <dbReference type="ARBA" id="ARBA00007526"/>
    </source>
</evidence>
<feature type="compositionally biased region" description="Basic and acidic residues" evidence="10">
    <location>
        <begin position="228"/>
        <end position="250"/>
    </location>
</feature>